<reference evidence="2 3" key="1">
    <citation type="journal article" date="2016" name="Mol. Biol. Evol.">
        <title>Comparative Genomics of Early-Diverging Mushroom-Forming Fungi Provides Insights into the Origins of Lignocellulose Decay Capabilities.</title>
        <authorList>
            <person name="Nagy L.G."/>
            <person name="Riley R."/>
            <person name="Tritt A."/>
            <person name="Adam C."/>
            <person name="Daum C."/>
            <person name="Floudas D."/>
            <person name="Sun H."/>
            <person name="Yadav J.S."/>
            <person name="Pangilinan J."/>
            <person name="Larsson K.H."/>
            <person name="Matsuura K."/>
            <person name="Barry K."/>
            <person name="Labutti K."/>
            <person name="Kuo R."/>
            <person name="Ohm R.A."/>
            <person name="Bhattacharya S.S."/>
            <person name="Shirouzu T."/>
            <person name="Yoshinaga Y."/>
            <person name="Martin F.M."/>
            <person name="Grigoriev I.V."/>
            <person name="Hibbett D.S."/>
        </authorList>
    </citation>
    <scope>NUCLEOTIDE SEQUENCE [LARGE SCALE GENOMIC DNA]</scope>
    <source>
        <strain evidence="2 3">HHB10207 ss-3</strain>
    </source>
</reference>
<dbReference type="InterPro" id="IPR007138">
    <property type="entry name" value="ABM_dom"/>
</dbReference>
<name>A0A165ZXZ0_9AGAM</name>
<dbReference type="STRING" id="1314776.A0A165ZXZ0"/>
<evidence type="ECO:0000259" key="1">
    <source>
        <dbReference type="Pfam" id="PF03992"/>
    </source>
</evidence>
<dbReference type="Gene3D" id="3.30.70.100">
    <property type="match status" value="1"/>
</dbReference>
<keyword evidence="3" id="KW-1185">Reference proteome</keyword>
<dbReference type="OrthoDB" id="3830579at2759"/>
<dbReference type="Pfam" id="PF03992">
    <property type="entry name" value="ABM"/>
    <property type="match status" value="1"/>
</dbReference>
<evidence type="ECO:0000313" key="2">
    <source>
        <dbReference type="EMBL" id="KZT34752.1"/>
    </source>
</evidence>
<feature type="domain" description="ABM" evidence="1">
    <location>
        <begin position="115"/>
        <end position="179"/>
    </location>
</feature>
<evidence type="ECO:0000313" key="3">
    <source>
        <dbReference type="Proteomes" id="UP000076798"/>
    </source>
</evidence>
<sequence>MSTQAGNWIKVFLLDLTESTRSNPALFEDVVDLAHERREQWGVRKQYYGVSYADAGKLYWVIEYEGPVPALDTPVVNALKTHAIGDYTTLTLNLRASASPSLNAPLTEFAILPVKADADHAAFASGADDLVVAGLKYPRCHSVTWGWTEEDSNEAVLVAGWNSMAAFLEFTATPEFRTYAGPLISMMNERSVGHVVLKSTQ</sequence>
<accession>A0A165ZXZ0</accession>
<protein>
    <recommendedName>
        <fullName evidence="1">ABM domain-containing protein</fullName>
    </recommendedName>
</protein>
<dbReference type="InterPro" id="IPR011008">
    <property type="entry name" value="Dimeric_a/b-barrel"/>
</dbReference>
<dbReference type="SUPFAM" id="SSF54909">
    <property type="entry name" value="Dimeric alpha+beta barrel"/>
    <property type="match status" value="1"/>
</dbReference>
<gene>
    <name evidence="2" type="ORF">SISSUDRAFT_1065062</name>
</gene>
<dbReference type="Proteomes" id="UP000076798">
    <property type="component" value="Unassembled WGS sequence"/>
</dbReference>
<proteinExistence type="predicted"/>
<dbReference type="EMBL" id="KV428167">
    <property type="protein sequence ID" value="KZT34752.1"/>
    <property type="molecule type" value="Genomic_DNA"/>
</dbReference>
<dbReference type="AlphaFoldDB" id="A0A165ZXZ0"/>
<organism evidence="2 3">
    <name type="scientific">Sistotremastrum suecicum HHB10207 ss-3</name>
    <dbReference type="NCBI Taxonomy" id="1314776"/>
    <lineage>
        <taxon>Eukaryota</taxon>
        <taxon>Fungi</taxon>
        <taxon>Dikarya</taxon>
        <taxon>Basidiomycota</taxon>
        <taxon>Agaricomycotina</taxon>
        <taxon>Agaricomycetes</taxon>
        <taxon>Sistotremastrales</taxon>
        <taxon>Sistotremastraceae</taxon>
        <taxon>Sistotremastrum</taxon>
    </lineage>
</organism>